<evidence type="ECO:0000313" key="9">
    <source>
        <dbReference type="EMBL" id="RDU23207.1"/>
    </source>
</evidence>
<feature type="transmembrane region" description="Helical" evidence="7">
    <location>
        <begin position="120"/>
        <end position="139"/>
    </location>
</feature>
<evidence type="ECO:0000256" key="7">
    <source>
        <dbReference type="SAM" id="Phobius"/>
    </source>
</evidence>
<dbReference type="OrthoDB" id="9804865at2"/>
<dbReference type="InterPro" id="IPR037185">
    <property type="entry name" value="EmrE-like"/>
</dbReference>
<keyword evidence="3" id="KW-1003">Cell membrane</keyword>
<keyword evidence="6 7" id="KW-0472">Membrane</keyword>
<keyword evidence="4 7" id="KW-0812">Transmembrane</keyword>
<protein>
    <submittedName>
        <fullName evidence="9">DMT family transporter</fullName>
    </submittedName>
</protein>
<dbReference type="PANTHER" id="PTHR42920">
    <property type="entry name" value="OS03G0707200 PROTEIN-RELATED"/>
    <property type="match status" value="1"/>
</dbReference>
<comment type="caution">
    <text evidence="9">The sequence shown here is derived from an EMBL/GenBank/DDBJ whole genome shotgun (WGS) entry which is preliminary data.</text>
</comment>
<comment type="similarity">
    <text evidence="2">Belongs to the EamA transporter family.</text>
</comment>
<feature type="domain" description="EamA" evidence="8">
    <location>
        <begin position="6"/>
        <end position="136"/>
    </location>
</feature>
<feature type="transmembrane region" description="Helical" evidence="7">
    <location>
        <begin position="206"/>
        <end position="224"/>
    </location>
</feature>
<evidence type="ECO:0000256" key="6">
    <source>
        <dbReference type="ARBA" id="ARBA00023136"/>
    </source>
</evidence>
<dbReference type="AlphaFoldDB" id="A0A371AUG4"/>
<organism evidence="9 10">
    <name type="scientific">Anaerosacchariphilus polymeriproducens</name>
    <dbReference type="NCBI Taxonomy" id="1812858"/>
    <lineage>
        <taxon>Bacteria</taxon>
        <taxon>Bacillati</taxon>
        <taxon>Bacillota</taxon>
        <taxon>Clostridia</taxon>
        <taxon>Lachnospirales</taxon>
        <taxon>Lachnospiraceae</taxon>
        <taxon>Anaerosacchariphilus</taxon>
    </lineage>
</organism>
<dbReference type="PANTHER" id="PTHR42920:SF5">
    <property type="entry name" value="EAMA DOMAIN-CONTAINING PROTEIN"/>
    <property type="match status" value="1"/>
</dbReference>
<feature type="transmembrane region" description="Helical" evidence="7">
    <location>
        <begin position="236"/>
        <end position="255"/>
    </location>
</feature>
<dbReference type="EMBL" id="QRCT01000032">
    <property type="protein sequence ID" value="RDU23207.1"/>
    <property type="molecule type" value="Genomic_DNA"/>
</dbReference>
<evidence type="ECO:0000256" key="3">
    <source>
        <dbReference type="ARBA" id="ARBA00022475"/>
    </source>
</evidence>
<feature type="transmembrane region" description="Helical" evidence="7">
    <location>
        <begin position="35"/>
        <end position="53"/>
    </location>
</feature>
<proteinExistence type="inferred from homology"/>
<feature type="transmembrane region" description="Helical" evidence="7">
    <location>
        <begin position="94"/>
        <end position="113"/>
    </location>
</feature>
<evidence type="ECO:0000256" key="2">
    <source>
        <dbReference type="ARBA" id="ARBA00007362"/>
    </source>
</evidence>
<dbReference type="InterPro" id="IPR051258">
    <property type="entry name" value="Diverse_Substrate_Transporter"/>
</dbReference>
<comment type="subcellular location">
    <subcellularLocation>
        <location evidence="1">Cell membrane</location>
        <topology evidence="1">Multi-pass membrane protein</topology>
    </subcellularLocation>
</comment>
<dbReference type="GO" id="GO:0005886">
    <property type="term" value="C:plasma membrane"/>
    <property type="evidence" value="ECO:0007669"/>
    <property type="project" value="UniProtKB-SubCell"/>
</dbReference>
<evidence type="ECO:0000256" key="1">
    <source>
        <dbReference type="ARBA" id="ARBA00004651"/>
    </source>
</evidence>
<evidence type="ECO:0000256" key="5">
    <source>
        <dbReference type="ARBA" id="ARBA00022989"/>
    </source>
</evidence>
<evidence type="ECO:0000313" key="10">
    <source>
        <dbReference type="Proteomes" id="UP000255036"/>
    </source>
</evidence>
<feature type="transmembrane region" description="Helical" evidence="7">
    <location>
        <begin position="173"/>
        <end position="194"/>
    </location>
</feature>
<name>A0A371AUG4_9FIRM</name>
<evidence type="ECO:0000259" key="8">
    <source>
        <dbReference type="Pfam" id="PF00892"/>
    </source>
</evidence>
<feature type="transmembrane region" description="Helical" evidence="7">
    <location>
        <begin position="65"/>
        <end position="88"/>
    </location>
</feature>
<feature type="transmembrane region" description="Helical" evidence="7">
    <location>
        <begin position="145"/>
        <end position="164"/>
    </location>
</feature>
<evidence type="ECO:0000256" key="4">
    <source>
        <dbReference type="ARBA" id="ARBA00022692"/>
    </source>
</evidence>
<feature type="transmembrane region" description="Helical" evidence="7">
    <location>
        <begin position="267"/>
        <end position="288"/>
    </location>
</feature>
<feature type="domain" description="EamA" evidence="8">
    <location>
        <begin position="145"/>
        <end position="282"/>
    </location>
</feature>
<dbReference type="RefSeq" id="WP_115482151.1">
    <property type="nucleotide sequence ID" value="NZ_QRCT01000032.1"/>
</dbReference>
<dbReference type="SUPFAM" id="SSF103481">
    <property type="entry name" value="Multidrug resistance efflux transporter EmrE"/>
    <property type="match status" value="2"/>
</dbReference>
<keyword evidence="10" id="KW-1185">Reference proteome</keyword>
<reference evidence="9 10" key="1">
    <citation type="submission" date="2018-07" db="EMBL/GenBank/DDBJ databases">
        <title>Anaerosacharophilus polymeroproducens gen. nov. sp. nov., an anaerobic bacterium isolated from salt field.</title>
        <authorList>
            <person name="Kim W."/>
            <person name="Yang S.-H."/>
            <person name="Oh J."/>
            <person name="Lee J.-H."/>
            <person name="Kwon K.K."/>
        </authorList>
    </citation>
    <scope>NUCLEOTIDE SEQUENCE [LARGE SCALE GENOMIC DNA]</scope>
    <source>
        <strain evidence="9 10">MCWD5</strain>
    </source>
</reference>
<gene>
    <name evidence="9" type="ORF">DWV06_10525</name>
</gene>
<dbReference type="Pfam" id="PF00892">
    <property type="entry name" value="EamA"/>
    <property type="match status" value="2"/>
</dbReference>
<keyword evidence="5 7" id="KW-1133">Transmembrane helix</keyword>
<dbReference type="Proteomes" id="UP000255036">
    <property type="component" value="Unassembled WGS sequence"/>
</dbReference>
<dbReference type="InterPro" id="IPR000620">
    <property type="entry name" value="EamA_dom"/>
</dbReference>
<accession>A0A371AUG4</accession>
<sequence>MQKRRMADLLLIFITLTWGSTFVLMKNILDTLSTFELLSLRFTSALIVLLIIFHKKLKYINFNILKYGSLIGLMLCASLVFQVYGLYYTEASNSSFITSLNVLLVPILSAIFFKKKVNRSSVVGIVFALAGMFFLTGGLNFKFGIGEFLTFLCALCIALQILFIDKFTQNYDAILLGIVQIGFSALCCSLGWVFVGGDFVKFNSNIIVMIIVVGILGTALAFTGQTYVQKFTSPTHTALIFALEPVFGLLFALIVPNNLGKVEALTINKVIGCFGILLGVIISEMNLFKVKKNKKI</sequence>